<comment type="caution">
    <text evidence="2">The sequence shown here is derived from an EMBL/GenBank/DDBJ whole genome shotgun (WGS) entry which is preliminary data.</text>
</comment>
<dbReference type="Proteomes" id="UP001595665">
    <property type="component" value="Unassembled WGS sequence"/>
</dbReference>
<organism evidence="2 3">
    <name type="scientific">Massilia haematophila</name>
    <dbReference type="NCBI Taxonomy" id="457923"/>
    <lineage>
        <taxon>Bacteria</taxon>
        <taxon>Pseudomonadati</taxon>
        <taxon>Pseudomonadota</taxon>
        <taxon>Betaproteobacteria</taxon>
        <taxon>Burkholderiales</taxon>
        <taxon>Oxalobacteraceae</taxon>
        <taxon>Telluria group</taxon>
        <taxon>Massilia</taxon>
    </lineage>
</organism>
<sequence length="389" mass="42590">MRPSQHRHGTSVIERLLAAPQSFEFVQAVTILLRWLEERGVAPERALRESLRFENSLHLGFPASEIETLQAVRAVPGMAAAAPQELQDEAGAREEPAGPRFSMTATFMGLLGAHGTLPAHYTERIAQWQHDCQDEAPRAFLDMLSGRMLALYYAAWRKYRVEYAVAGPGDDFRARLLALAGSTGGQERGQDDGQERGQEREHGSGPGVPQALIACFAGMLQQRPRSAAALQRLLAGYFGLPVALDEAVGHWSRMAPDEQSALGAGARLGENTLLGARCWRPDLRARLRIGPLDRETFERFLPSGDMAAALRRILARFGVPGVDFEVQLLLRASEVGPTRLEGRLAASSRLGRDSFLVTAAAVTDRADMRYLISPMAPLPPLRARQRSPG</sequence>
<protein>
    <submittedName>
        <fullName evidence="2">Type VI secretion system baseplate subunit TssG</fullName>
    </submittedName>
</protein>
<dbReference type="RefSeq" id="WP_379733574.1">
    <property type="nucleotide sequence ID" value="NZ_JBHRVV010000001.1"/>
</dbReference>
<reference evidence="3" key="1">
    <citation type="journal article" date="2019" name="Int. J. Syst. Evol. Microbiol.">
        <title>The Global Catalogue of Microorganisms (GCM) 10K type strain sequencing project: providing services to taxonomists for standard genome sequencing and annotation.</title>
        <authorList>
            <consortium name="The Broad Institute Genomics Platform"/>
            <consortium name="The Broad Institute Genome Sequencing Center for Infectious Disease"/>
            <person name="Wu L."/>
            <person name="Ma J."/>
        </authorList>
    </citation>
    <scope>NUCLEOTIDE SEQUENCE [LARGE SCALE GENOMIC DNA]</scope>
    <source>
        <strain evidence="3">CCM 7480</strain>
    </source>
</reference>
<dbReference type="PANTHER" id="PTHR35564">
    <property type="match status" value="1"/>
</dbReference>
<gene>
    <name evidence="2" type="primary">tssG</name>
    <name evidence="2" type="ORF">ACFOPH_03615</name>
</gene>
<feature type="region of interest" description="Disordered" evidence="1">
    <location>
        <begin position="183"/>
        <end position="206"/>
    </location>
</feature>
<dbReference type="PANTHER" id="PTHR35564:SF4">
    <property type="entry name" value="CYTOPLASMIC PROTEIN"/>
    <property type="match status" value="1"/>
</dbReference>
<evidence type="ECO:0000313" key="2">
    <source>
        <dbReference type="EMBL" id="MFC3457334.1"/>
    </source>
</evidence>
<name>A0ABV7PHC9_9BURK</name>
<dbReference type="EMBL" id="JBHRVV010000001">
    <property type="protein sequence ID" value="MFC3457334.1"/>
    <property type="molecule type" value="Genomic_DNA"/>
</dbReference>
<accession>A0ABV7PHC9</accession>
<evidence type="ECO:0000256" key="1">
    <source>
        <dbReference type="SAM" id="MobiDB-lite"/>
    </source>
</evidence>
<evidence type="ECO:0000313" key="3">
    <source>
        <dbReference type="Proteomes" id="UP001595665"/>
    </source>
</evidence>
<keyword evidence="3" id="KW-1185">Reference proteome</keyword>
<proteinExistence type="predicted"/>
<dbReference type="InterPro" id="IPR010732">
    <property type="entry name" value="T6SS_TssG-like"/>
</dbReference>
<feature type="compositionally biased region" description="Basic and acidic residues" evidence="1">
    <location>
        <begin position="188"/>
        <end position="203"/>
    </location>
</feature>
<dbReference type="NCBIfam" id="TIGR03347">
    <property type="entry name" value="VI_chp_1"/>
    <property type="match status" value="1"/>
</dbReference>
<dbReference type="Pfam" id="PF06996">
    <property type="entry name" value="T6SS_TssG"/>
    <property type="match status" value="1"/>
</dbReference>